<dbReference type="FunFam" id="1.10.510.10:FF:000571">
    <property type="entry name" value="Maternal embryonic leucine zipper kinase"/>
    <property type="match status" value="1"/>
</dbReference>
<keyword evidence="6 9" id="KW-0067">ATP-binding</keyword>
<gene>
    <name evidence="13" type="ORF">INT46_007737</name>
</gene>
<organism evidence="13 14">
    <name type="scientific">Mucor plumbeus</name>
    <dbReference type="NCBI Taxonomy" id="97098"/>
    <lineage>
        <taxon>Eukaryota</taxon>
        <taxon>Fungi</taxon>
        <taxon>Fungi incertae sedis</taxon>
        <taxon>Mucoromycota</taxon>
        <taxon>Mucoromycotina</taxon>
        <taxon>Mucoromycetes</taxon>
        <taxon>Mucorales</taxon>
        <taxon>Mucorineae</taxon>
        <taxon>Mucoraceae</taxon>
        <taxon>Mucor</taxon>
    </lineage>
</organism>
<dbReference type="InterPro" id="IPR000719">
    <property type="entry name" value="Prot_kinase_dom"/>
</dbReference>
<evidence type="ECO:0000256" key="8">
    <source>
        <dbReference type="ARBA" id="ARBA00048679"/>
    </source>
</evidence>
<comment type="catalytic activity">
    <reaction evidence="8">
        <text>L-seryl-[protein] + ATP = O-phospho-L-seryl-[protein] + ADP + H(+)</text>
        <dbReference type="Rhea" id="RHEA:17989"/>
        <dbReference type="Rhea" id="RHEA-COMP:9863"/>
        <dbReference type="Rhea" id="RHEA-COMP:11604"/>
        <dbReference type="ChEBI" id="CHEBI:15378"/>
        <dbReference type="ChEBI" id="CHEBI:29999"/>
        <dbReference type="ChEBI" id="CHEBI:30616"/>
        <dbReference type="ChEBI" id="CHEBI:83421"/>
        <dbReference type="ChEBI" id="CHEBI:456216"/>
        <dbReference type="EC" id="2.7.11.1"/>
    </reaction>
</comment>
<evidence type="ECO:0000256" key="1">
    <source>
        <dbReference type="ARBA" id="ARBA00012513"/>
    </source>
</evidence>
<dbReference type="Pfam" id="PF00069">
    <property type="entry name" value="Pkinase"/>
    <property type="match status" value="1"/>
</dbReference>
<feature type="binding site" evidence="9">
    <location>
        <position position="154"/>
    </location>
    <ligand>
        <name>ATP</name>
        <dbReference type="ChEBI" id="CHEBI:30616"/>
    </ligand>
</feature>
<dbReference type="InterPro" id="IPR008271">
    <property type="entry name" value="Ser/Thr_kinase_AS"/>
</dbReference>
<dbReference type="GO" id="GO:0005524">
    <property type="term" value="F:ATP binding"/>
    <property type="evidence" value="ECO:0007669"/>
    <property type="project" value="UniProtKB-UniRule"/>
</dbReference>
<evidence type="ECO:0000256" key="11">
    <source>
        <dbReference type="SAM" id="MobiDB-lite"/>
    </source>
</evidence>
<evidence type="ECO:0000313" key="14">
    <source>
        <dbReference type="Proteomes" id="UP000650833"/>
    </source>
</evidence>
<keyword evidence="5" id="KW-0418">Kinase</keyword>
<comment type="caution">
    <text evidence="13">The sequence shown here is derived from an EMBL/GenBank/DDBJ whole genome shotgun (WGS) entry which is preliminary data.</text>
</comment>
<protein>
    <recommendedName>
        <fullName evidence="1">non-specific serine/threonine protein kinase</fullName>
        <ecNumber evidence="1">2.7.11.1</ecNumber>
    </recommendedName>
</protein>
<sequence>MSSTTAYSTNLHRLSPGDIWLPDNKALPLTVNELAKQQANLSASNYLNMSENSSTTSSANSSIVSINNKICNNINIDYYNQAPSSLSSAASINSNNNLSRQSSTNGGRRHRADTASLKEYGECYKRLGQGTTAVVMVVRKLDQDGRSEKLYAIKQFRKKQKQESDKDYMKKLTSEFCISSTFQHPNVVETIDLVLDDKKRYCTVMEYCPGGDLFTRIMAERMTEIEKACCFKQMIQGLSYLHSMGVAHRDIKPENLLLTMDGKLKITDFGVSDVYRFPWESKCRSSRGLVGSEPYIAPEAFQEKEYCGAAADIWSAGIVFYCIALGGLAWHKAKKSDSSYCGYIRAFEKNETFELFRSLSNHQKRILRRMLDPNPKTRITASELLTDPYLQSIAVCHDSIDSYGQAHKHTDGVQPICTISRKK</sequence>
<evidence type="ECO:0000256" key="4">
    <source>
        <dbReference type="ARBA" id="ARBA00022741"/>
    </source>
</evidence>
<evidence type="ECO:0000256" key="7">
    <source>
        <dbReference type="ARBA" id="ARBA00047899"/>
    </source>
</evidence>
<comment type="catalytic activity">
    <reaction evidence="7">
        <text>L-threonyl-[protein] + ATP = O-phospho-L-threonyl-[protein] + ADP + H(+)</text>
        <dbReference type="Rhea" id="RHEA:46608"/>
        <dbReference type="Rhea" id="RHEA-COMP:11060"/>
        <dbReference type="Rhea" id="RHEA-COMP:11605"/>
        <dbReference type="ChEBI" id="CHEBI:15378"/>
        <dbReference type="ChEBI" id="CHEBI:30013"/>
        <dbReference type="ChEBI" id="CHEBI:30616"/>
        <dbReference type="ChEBI" id="CHEBI:61977"/>
        <dbReference type="ChEBI" id="CHEBI:456216"/>
        <dbReference type="EC" id="2.7.11.1"/>
    </reaction>
</comment>
<accession>A0A8H7UPB3</accession>
<evidence type="ECO:0000313" key="13">
    <source>
        <dbReference type="EMBL" id="KAG2190550.1"/>
    </source>
</evidence>
<dbReference type="SMART" id="SM00220">
    <property type="entry name" value="S_TKc"/>
    <property type="match status" value="1"/>
</dbReference>
<dbReference type="InterPro" id="IPR011009">
    <property type="entry name" value="Kinase-like_dom_sf"/>
</dbReference>
<dbReference type="GO" id="GO:0007165">
    <property type="term" value="P:signal transduction"/>
    <property type="evidence" value="ECO:0007669"/>
    <property type="project" value="TreeGrafter"/>
</dbReference>
<dbReference type="PANTHER" id="PTHR43895:SF32">
    <property type="entry name" value="SERINE_THREONINE-PROTEIN KINASE CHK1"/>
    <property type="match status" value="1"/>
</dbReference>
<dbReference type="SUPFAM" id="SSF56112">
    <property type="entry name" value="Protein kinase-like (PK-like)"/>
    <property type="match status" value="1"/>
</dbReference>
<dbReference type="Proteomes" id="UP000650833">
    <property type="component" value="Unassembled WGS sequence"/>
</dbReference>
<comment type="similarity">
    <text evidence="10">Belongs to the protein kinase superfamily.</text>
</comment>
<keyword evidence="2 10" id="KW-0723">Serine/threonine-protein kinase</keyword>
<keyword evidence="3" id="KW-0808">Transferase</keyword>
<evidence type="ECO:0000256" key="3">
    <source>
        <dbReference type="ARBA" id="ARBA00022679"/>
    </source>
</evidence>
<proteinExistence type="inferred from homology"/>
<keyword evidence="4 9" id="KW-0547">Nucleotide-binding</keyword>
<name>A0A8H7UPB3_9FUNG</name>
<keyword evidence="14" id="KW-1185">Reference proteome</keyword>
<evidence type="ECO:0000256" key="6">
    <source>
        <dbReference type="ARBA" id="ARBA00022840"/>
    </source>
</evidence>
<dbReference type="EC" id="2.7.11.1" evidence="1"/>
<evidence type="ECO:0000256" key="5">
    <source>
        <dbReference type="ARBA" id="ARBA00022777"/>
    </source>
</evidence>
<evidence type="ECO:0000259" key="12">
    <source>
        <dbReference type="PROSITE" id="PS50011"/>
    </source>
</evidence>
<dbReference type="AlphaFoldDB" id="A0A8H7UPB3"/>
<feature type="region of interest" description="Disordered" evidence="11">
    <location>
        <begin position="93"/>
        <end position="112"/>
    </location>
</feature>
<reference evidence="13" key="1">
    <citation type="submission" date="2020-12" db="EMBL/GenBank/DDBJ databases">
        <title>Metabolic potential, ecology and presence of endohyphal bacteria is reflected in genomic diversity of Mucoromycotina.</title>
        <authorList>
            <person name="Muszewska A."/>
            <person name="Okrasinska A."/>
            <person name="Steczkiewicz K."/>
            <person name="Drgas O."/>
            <person name="Orlowska M."/>
            <person name="Perlinska-Lenart U."/>
            <person name="Aleksandrzak-Piekarczyk T."/>
            <person name="Szatraj K."/>
            <person name="Zielenkiewicz U."/>
            <person name="Pilsyk S."/>
            <person name="Malc E."/>
            <person name="Mieczkowski P."/>
            <person name="Kruszewska J.S."/>
            <person name="Biernat P."/>
            <person name="Pawlowska J."/>
        </authorList>
    </citation>
    <scope>NUCLEOTIDE SEQUENCE</scope>
    <source>
        <strain evidence="13">CBS 226.32</strain>
    </source>
</reference>
<dbReference type="Gene3D" id="1.10.510.10">
    <property type="entry name" value="Transferase(Phosphotransferase) domain 1"/>
    <property type="match status" value="1"/>
</dbReference>
<dbReference type="PROSITE" id="PS00108">
    <property type="entry name" value="PROTEIN_KINASE_ST"/>
    <property type="match status" value="1"/>
</dbReference>
<evidence type="ECO:0000256" key="10">
    <source>
        <dbReference type="RuleBase" id="RU000304"/>
    </source>
</evidence>
<dbReference type="OrthoDB" id="6513151at2759"/>
<dbReference type="InterPro" id="IPR017441">
    <property type="entry name" value="Protein_kinase_ATP_BS"/>
</dbReference>
<dbReference type="PANTHER" id="PTHR43895">
    <property type="entry name" value="CALCIUM/CALMODULIN-DEPENDENT PROTEIN KINASE KINASE-RELATED"/>
    <property type="match status" value="1"/>
</dbReference>
<feature type="domain" description="Protein kinase" evidence="12">
    <location>
        <begin position="121"/>
        <end position="390"/>
    </location>
</feature>
<evidence type="ECO:0000256" key="9">
    <source>
        <dbReference type="PROSITE-ProRule" id="PRU10141"/>
    </source>
</evidence>
<dbReference type="GO" id="GO:0004674">
    <property type="term" value="F:protein serine/threonine kinase activity"/>
    <property type="evidence" value="ECO:0007669"/>
    <property type="project" value="UniProtKB-KW"/>
</dbReference>
<evidence type="ECO:0000256" key="2">
    <source>
        <dbReference type="ARBA" id="ARBA00022527"/>
    </source>
</evidence>
<dbReference type="PROSITE" id="PS00107">
    <property type="entry name" value="PROTEIN_KINASE_ATP"/>
    <property type="match status" value="1"/>
</dbReference>
<dbReference type="PROSITE" id="PS50011">
    <property type="entry name" value="PROTEIN_KINASE_DOM"/>
    <property type="match status" value="1"/>
</dbReference>
<dbReference type="EMBL" id="JAEPRC010000945">
    <property type="protein sequence ID" value="KAG2190550.1"/>
    <property type="molecule type" value="Genomic_DNA"/>
</dbReference>
<dbReference type="CDD" id="cd13994">
    <property type="entry name" value="STKc_HAL4_like"/>
    <property type="match status" value="1"/>
</dbReference>